<keyword evidence="1" id="KW-0175">Coiled coil</keyword>
<feature type="coiled-coil region" evidence="1">
    <location>
        <begin position="422"/>
        <end position="482"/>
    </location>
</feature>
<dbReference type="WBParaSite" id="SCUD_0001679901-mRNA-1">
    <property type="protein sequence ID" value="SCUD_0001679901-mRNA-1"/>
    <property type="gene ID" value="SCUD_0001679901"/>
</dbReference>
<dbReference type="Gene3D" id="1.20.58.60">
    <property type="match status" value="1"/>
</dbReference>
<sequence length="739" mass="82280">MTSGEHLASILSDHESSFKNSEFYTICENILREMRELDEQMSCLFQNDANYYSKRTTQLQQEYNLLTERVGKIAVRLRNLPEQWADFDDKLNHLLDWTNEVEKLFNHLQSDPSNTKNSDEKTAIELASRYRAMLSRFEEMTGMVNEQNALADKLNLMLVDLSLDGGVSAGEIAAKRAALTAALGALKDLGSEMDSVLTRAPLIAETLEFRANAVTERKKAIVVREAFEQAVQEDAEMLPNDLESIKRILAEREAMVARLAEERDASLLAMIQRGLSVKTDEMLDWIEPSKNELKATWAEVDKVAETGLKSLRQTAEAFEAFEEHKQRIANLLTGTKHLINGHASASTTAAFTMALIGKDGTIDIDNVTNALHIDDETKLWANSSLASGVAGVIVASVEEATKAGQEAVRVQTDAILAQLDALNNAESDLKALIAAAQTMKMRSTPERASELDATIQYLENQLNTAKQELNTKLANLRAANGKWEVFYTSTSEVDKLLNNSELNLSNITSVQPLAKGNLNVTELGSAESSAKAAAAELALWYASVNNYLKDLQLSEQRLLSLNVIFKELTHYSPLDTTEINDNNNNSSESLVISSEISKAQNKILSLYRRQKALQIAFNQHSQSLNTLKDYLSQYLNLVPNIDKYLTEIDNIAKTLSSSSSFINSLDDLINLRNTHQARQIVHKSKFTEDRNQLLWLASNLTSWSHLKRYQECKPSKSSSSVVKLAIVGVPLLVYLKLVT</sequence>
<dbReference type="EMBL" id="UZAK01039063">
    <property type="protein sequence ID" value="VDP62232.1"/>
    <property type="molecule type" value="Genomic_DNA"/>
</dbReference>
<reference evidence="4" key="1">
    <citation type="submission" date="2016-06" db="UniProtKB">
        <authorList>
            <consortium name="WormBaseParasite"/>
        </authorList>
    </citation>
    <scope>IDENTIFICATION</scope>
</reference>
<organism evidence="4">
    <name type="scientific">Schistosoma curassoni</name>
    <dbReference type="NCBI Taxonomy" id="6186"/>
    <lineage>
        <taxon>Eukaryota</taxon>
        <taxon>Metazoa</taxon>
        <taxon>Spiralia</taxon>
        <taxon>Lophotrochozoa</taxon>
        <taxon>Platyhelminthes</taxon>
        <taxon>Trematoda</taxon>
        <taxon>Digenea</taxon>
        <taxon>Strigeidida</taxon>
        <taxon>Schistosomatoidea</taxon>
        <taxon>Schistosomatidae</taxon>
        <taxon>Schistosoma</taxon>
    </lineage>
</organism>
<reference evidence="2 3" key="2">
    <citation type="submission" date="2018-11" db="EMBL/GenBank/DDBJ databases">
        <authorList>
            <consortium name="Pathogen Informatics"/>
        </authorList>
    </citation>
    <scope>NUCLEOTIDE SEQUENCE [LARGE SCALE GENOMIC DNA]</scope>
    <source>
        <strain evidence="2">Dakar</strain>
        <strain evidence="3">Dakar, Senegal</strain>
    </source>
</reference>
<accession>A0A183KP16</accession>
<evidence type="ECO:0000313" key="4">
    <source>
        <dbReference type="WBParaSite" id="SCUD_0001679901-mRNA-1"/>
    </source>
</evidence>
<gene>
    <name evidence="2" type="ORF">SCUD_LOCUS16796</name>
</gene>
<name>A0A183KP16_9TREM</name>
<proteinExistence type="predicted"/>
<protein>
    <submittedName>
        <fullName evidence="4">C3H1-type domain-containing protein</fullName>
    </submittedName>
</protein>
<dbReference type="STRING" id="6186.A0A183KP16"/>
<dbReference type="SUPFAM" id="SSF46966">
    <property type="entry name" value="Spectrin repeat"/>
    <property type="match status" value="1"/>
</dbReference>
<keyword evidence="3" id="KW-1185">Reference proteome</keyword>
<dbReference type="AlphaFoldDB" id="A0A183KP16"/>
<evidence type="ECO:0000313" key="2">
    <source>
        <dbReference type="EMBL" id="VDP62232.1"/>
    </source>
</evidence>
<dbReference type="Proteomes" id="UP000279833">
    <property type="component" value="Unassembled WGS sequence"/>
</dbReference>
<evidence type="ECO:0000313" key="3">
    <source>
        <dbReference type="Proteomes" id="UP000279833"/>
    </source>
</evidence>
<evidence type="ECO:0000256" key="1">
    <source>
        <dbReference type="SAM" id="Coils"/>
    </source>
</evidence>